<evidence type="ECO:0000256" key="1">
    <source>
        <dbReference type="ARBA" id="ARBA00022723"/>
    </source>
</evidence>
<dbReference type="EMBL" id="JWLZ01000090">
    <property type="protein sequence ID" value="KHT64420.1"/>
    <property type="molecule type" value="Genomic_DNA"/>
</dbReference>
<dbReference type="InterPro" id="IPR044528">
    <property type="entry name" value="POD-like_MBL-fold"/>
</dbReference>
<accession>A0A0B9GI12</accession>
<organism evidence="3 4">
    <name type="scientific">Photobacterium gaetbulicola</name>
    <dbReference type="NCBI Taxonomy" id="1295392"/>
    <lineage>
        <taxon>Bacteria</taxon>
        <taxon>Pseudomonadati</taxon>
        <taxon>Pseudomonadota</taxon>
        <taxon>Gammaproteobacteria</taxon>
        <taxon>Vibrionales</taxon>
        <taxon>Vibrionaceae</taxon>
        <taxon>Photobacterium</taxon>
    </lineage>
</organism>
<dbReference type="SMART" id="SM00849">
    <property type="entry name" value="Lactamase_B"/>
    <property type="match status" value="1"/>
</dbReference>
<dbReference type="GO" id="GO:0006749">
    <property type="term" value="P:glutathione metabolic process"/>
    <property type="evidence" value="ECO:0007669"/>
    <property type="project" value="InterPro"/>
</dbReference>
<dbReference type="InterPro" id="IPR001279">
    <property type="entry name" value="Metallo-B-lactamas"/>
</dbReference>
<gene>
    <name evidence="3" type="ORF">RJ45_06860</name>
</gene>
<dbReference type="RefSeq" id="WP_039459985.1">
    <property type="nucleotide sequence ID" value="NZ_JWLZ01000090.1"/>
</dbReference>
<dbReference type="GO" id="GO:0050313">
    <property type="term" value="F:sulfur dioxygenase activity"/>
    <property type="evidence" value="ECO:0007669"/>
    <property type="project" value="InterPro"/>
</dbReference>
<dbReference type="Proteomes" id="UP000031278">
    <property type="component" value="Unassembled WGS sequence"/>
</dbReference>
<dbReference type="GO" id="GO:0070813">
    <property type="term" value="P:hydrogen sulfide metabolic process"/>
    <property type="evidence" value="ECO:0007669"/>
    <property type="project" value="TreeGrafter"/>
</dbReference>
<dbReference type="Gene3D" id="3.60.15.10">
    <property type="entry name" value="Ribonuclease Z/Hydroxyacylglutathione hydrolase-like"/>
    <property type="match status" value="1"/>
</dbReference>
<comment type="caution">
    <text evidence="3">The sequence shown here is derived from an EMBL/GenBank/DDBJ whole genome shotgun (WGS) entry which is preliminary data.</text>
</comment>
<dbReference type="SUPFAM" id="SSF56281">
    <property type="entry name" value="Metallo-hydrolase/oxidoreductase"/>
    <property type="match status" value="1"/>
</dbReference>
<reference evidence="3 4" key="1">
    <citation type="submission" date="2014-12" db="EMBL/GenBank/DDBJ databases">
        <title>Genome sequencing of Photobacterium gaetbulicola AD005a.</title>
        <authorList>
            <person name="Adrian T.G.S."/>
            <person name="Chan K.G."/>
        </authorList>
    </citation>
    <scope>NUCLEOTIDE SEQUENCE [LARGE SCALE GENOMIC DNA]</scope>
    <source>
        <strain evidence="3 4">AD005a</strain>
    </source>
</reference>
<dbReference type="GO" id="GO:0046872">
    <property type="term" value="F:metal ion binding"/>
    <property type="evidence" value="ECO:0007669"/>
    <property type="project" value="UniProtKB-KW"/>
</dbReference>
<dbReference type="InterPro" id="IPR051682">
    <property type="entry name" value="Mito_Persulfide_Diox"/>
</dbReference>
<dbReference type="CDD" id="cd07724">
    <property type="entry name" value="POD-like_MBL-fold"/>
    <property type="match status" value="1"/>
</dbReference>
<sequence length="285" mass="31586">MTASIEAFFHRSTSTLSYVVYDMAGGHCAVIDSALDFDLSSGVVSTEFADEIIAYIRRNQLSLEWVLETHAHADHLTAASYIKSKLGGKIGVGCHIEDVKAVFDPVFAMGGTNQTAGALRHQYFDHYFQDKEELSIGMLTVTVVETPGHTSDSVTYLVNQNAFIGDTLFMPDFGSARCDFPGGDAKQLFGSIQRIYALPDSTRLWVCHDYQPGGRELEYQTTVGESKLNNIHITGETSENEFVQFRSERDKQLNVPKLLYPAIQVNIRAGVLPEAFIKIPISKTF</sequence>
<dbReference type="PANTHER" id="PTHR43084:SF1">
    <property type="entry name" value="PERSULFIDE DIOXYGENASE ETHE1, MITOCHONDRIAL"/>
    <property type="match status" value="1"/>
</dbReference>
<evidence type="ECO:0000313" key="4">
    <source>
        <dbReference type="Proteomes" id="UP000031278"/>
    </source>
</evidence>
<feature type="domain" description="Metallo-beta-lactamase" evidence="2">
    <location>
        <begin position="14"/>
        <end position="208"/>
    </location>
</feature>
<proteinExistence type="predicted"/>
<name>A0A0B9GI12_9GAMM</name>
<dbReference type="Pfam" id="PF00753">
    <property type="entry name" value="Lactamase_B"/>
    <property type="match status" value="1"/>
</dbReference>
<dbReference type="InterPro" id="IPR036866">
    <property type="entry name" value="RibonucZ/Hydroxyglut_hydro"/>
</dbReference>
<evidence type="ECO:0000259" key="2">
    <source>
        <dbReference type="SMART" id="SM00849"/>
    </source>
</evidence>
<keyword evidence="1" id="KW-0479">Metal-binding</keyword>
<evidence type="ECO:0000313" key="3">
    <source>
        <dbReference type="EMBL" id="KHT64420.1"/>
    </source>
</evidence>
<protein>
    <submittedName>
        <fullName evidence="3">Beta-lactamase</fullName>
    </submittedName>
</protein>
<dbReference type="AlphaFoldDB" id="A0A0B9GI12"/>
<dbReference type="PANTHER" id="PTHR43084">
    <property type="entry name" value="PERSULFIDE DIOXYGENASE ETHE1"/>
    <property type="match status" value="1"/>
</dbReference>